<accession>A0ABU9YJJ5</accession>
<dbReference type="EMBL" id="JBBKTW010000004">
    <property type="protein sequence ID" value="MEN2988980.1"/>
    <property type="molecule type" value="Genomic_DNA"/>
</dbReference>
<keyword evidence="3" id="KW-0884">PQQ biosynthesis</keyword>
<dbReference type="Proteomes" id="UP001413721">
    <property type="component" value="Unassembled WGS sequence"/>
</dbReference>
<sequence>MTGGSPEDILAGSARPHLARGVRLRHDTVRDRWILLAPETLIEPNPVALEIIRRCTGAATLDQIIADLVALSGAAPERVASDTRLLLSQMVVRRLMVMS</sequence>
<reference evidence="4 5" key="1">
    <citation type="submission" date="2024-03" db="EMBL/GenBank/DDBJ databases">
        <title>High-quality draft genome sequencing of Tistrella sp. BH-R2-4.</title>
        <authorList>
            <person name="Dong C."/>
        </authorList>
    </citation>
    <scope>NUCLEOTIDE SEQUENCE [LARGE SCALE GENOMIC DNA]</scope>
    <source>
        <strain evidence="4 5">BH-R2-4</strain>
    </source>
</reference>
<dbReference type="NCBIfam" id="TIGR03859">
    <property type="entry name" value="PQQ_PqqD"/>
    <property type="match status" value="1"/>
</dbReference>
<comment type="pathway">
    <text evidence="1">Cofactor biosynthesis; pyrroloquinoline quinone biosynthesis.</text>
</comment>
<organism evidence="4 5">
    <name type="scientific">Tistrella arctica</name>
    <dbReference type="NCBI Taxonomy" id="3133430"/>
    <lineage>
        <taxon>Bacteria</taxon>
        <taxon>Pseudomonadati</taxon>
        <taxon>Pseudomonadota</taxon>
        <taxon>Alphaproteobacteria</taxon>
        <taxon>Geminicoccales</taxon>
        <taxon>Geminicoccaceae</taxon>
        <taxon>Tistrella</taxon>
    </lineage>
</organism>
<dbReference type="InterPro" id="IPR008792">
    <property type="entry name" value="PQQD"/>
</dbReference>
<gene>
    <name evidence="4" type="primary">pqqD</name>
    <name evidence="4" type="ORF">WG926_11755</name>
</gene>
<evidence type="ECO:0000256" key="3">
    <source>
        <dbReference type="ARBA" id="ARBA00022905"/>
    </source>
</evidence>
<comment type="subunit">
    <text evidence="2">Monomer. Interacts with PqqE.</text>
</comment>
<name>A0ABU9YJJ5_9PROT</name>
<dbReference type="RefSeq" id="WP_345933720.1">
    <property type="nucleotide sequence ID" value="NZ_JBBKTV010000006.1"/>
</dbReference>
<dbReference type="InterPro" id="IPR022479">
    <property type="entry name" value="PqqD_bac"/>
</dbReference>
<evidence type="ECO:0000313" key="4">
    <source>
        <dbReference type="EMBL" id="MEN2988980.1"/>
    </source>
</evidence>
<protein>
    <submittedName>
        <fullName evidence="4">Pyrroloquinoline quinone biosynthesis peptide chaperone PqqD</fullName>
    </submittedName>
</protein>
<dbReference type="Pfam" id="PF05402">
    <property type="entry name" value="PqqD"/>
    <property type="match status" value="1"/>
</dbReference>
<dbReference type="Gene3D" id="1.10.10.1150">
    <property type="entry name" value="Coenzyme PQQ synthesis protein D (PqqD)"/>
    <property type="match status" value="1"/>
</dbReference>
<evidence type="ECO:0000313" key="5">
    <source>
        <dbReference type="Proteomes" id="UP001413721"/>
    </source>
</evidence>
<comment type="caution">
    <text evidence="4">The sequence shown here is derived from an EMBL/GenBank/DDBJ whole genome shotgun (WGS) entry which is preliminary data.</text>
</comment>
<evidence type="ECO:0000256" key="2">
    <source>
        <dbReference type="ARBA" id="ARBA00011741"/>
    </source>
</evidence>
<evidence type="ECO:0000256" key="1">
    <source>
        <dbReference type="ARBA" id="ARBA00004886"/>
    </source>
</evidence>
<keyword evidence="5" id="KW-1185">Reference proteome</keyword>
<dbReference type="InterPro" id="IPR041881">
    <property type="entry name" value="PqqD_sf"/>
</dbReference>
<proteinExistence type="predicted"/>